<dbReference type="EMBL" id="FNTJ01000001">
    <property type="protein sequence ID" value="SEB83935.1"/>
    <property type="molecule type" value="Genomic_DNA"/>
</dbReference>
<keyword evidence="7" id="KW-1185">Reference proteome</keyword>
<dbReference type="Proteomes" id="UP000198982">
    <property type="component" value="Unassembled WGS sequence"/>
</dbReference>
<dbReference type="SUPFAM" id="SSF111369">
    <property type="entry name" value="HlyD-like secretion proteins"/>
    <property type="match status" value="1"/>
</dbReference>
<dbReference type="PANTHER" id="PTHR30469">
    <property type="entry name" value="MULTIDRUG RESISTANCE PROTEIN MDTA"/>
    <property type="match status" value="1"/>
</dbReference>
<accession>A0A1H4MN45</accession>
<dbReference type="GO" id="GO:1990281">
    <property type="term" value="C:efflux pump complex"/>
    <property type="evidence" value="ECO:0007669"/>
    <property type="project" value="TreeGrafter"/>
</dbReference>
<dbReference type="InterPro" id="IPR058625">
    <property type="entry name" value="MdtA-like_BSH"/>
</dbReference>
<evidence type="ECO:0000256" key="2">
    <source>
        <dbReference type="ARBA" id="ARBA00023054"/>
    </source>
</evidence>
<dbReference type="PANTHER" id="PTHR30469:SF11">
    <property type="entry name" value="BLL4320 PROTEIN"/>
    <property type="match status" value="1"/>
</dbReference>
<evidence type="ECO:0000259" key="5">
    <source>
        <dbReference type="Pfam" id="PF25954"/>
    </source>
</evidence>
<evidence type="ECO:0000256" key="3">
    <source>
        <dbReference type="SAM" id="Phobius"/>
    </source>
</evidence>
<dbReference type="Pfam" id="PF25954">
    <property type="entry name" value="Beta-barrel_RND_2"/>
    <property type="match status" value="1"/>
</dbReference>
<feature type="domain" description="Multidrug resistance protein MdtA-like barrel-sandwich hybrid" evidence="4">
    <location>
        <begin position="92"/>
        <end position="216"/>
    </location>
</feature>
<keyword evidence="3" id="KW-0472">Membrane</keyword>
<gene>
    <name evidence="6" type="ORF">SAMN05216178_2453</name>
</gene>
<dbReference type="NCBIfam" id="TIGR01730">
    <property type="entry name" value="RND_mfp"/>
    <property type="match status" value="1"/>
</dbReference>
<dbReference type="InterPro" id="IPR006143">
    <property type="entry name" value="RND_pump_MFP"/>
</dbReference>
<reference evidence="7" key="1">
    <citation type="submission" date="2016-10" db="EMBL/GenBank/DDBJ databases">
        <authorList>
            <person name="Varghese N."/>
            <person name="Submissions S."/>
        </authorList>
    </citation>
    <scope>NUCLEOTIDE SEQUENCE [LARGE SCALE GENOMIC DNA]</scope>
    <source>
        <strain evidence="7">DSM 9751</strain>
    </source>
</reference>
<proteinExistence type="inferred from homology"/>
<dbReference type="Gene3D" id="1.10.287.470">
    <property type="entry name" value="Helix hairpin bin"/>
    <property type="match status" value="1"/>
</dbReference>
<dbReference type="RefSeq" id="WP_092313802.1">
    <property type="nucleotide sequence ID" value="NZ_FNTJ01000001.1"/>
</dbReference>
<keyword evidence="3" id="KW-1133">Transmembrane helix</keyword>
<comment type="similarity">
    <text evidence="1">Belongs to the membrane fusion protein (MFP) (TC 8.A.1) family.</text>
</comment>
<dbReference type="Gene3D" id="2.40.420.20">
    <property type="match status" value="1"/>
</dbReference>
<name>A0A1H4MN45_9PSED</name>
<sequence>MADVNSSSATAHPAAAPQAPRKRRLLRPMLIMLGVVLLIVAVIGGVKFAQISKLIAQAKVPLPPAVVTALKAQYEDWQPSLSAVGSMKTVRGVDVTTEVGGIIRSIGFKPGQEVAAGDLLVQLNADADIAQLRALEATANLAGTVLKRDRAQLAVSAVSQAQVEADEADLKAKLAAAEQQRALVAKKSIRAPFAGRIGITGINLGQYLNPGDKIANLQTFDPIYIDFNVPQTQVQQVAIGQSVTVSADGLPKQNFSGRVSSIDTQFDPNTRNVTVEATIDNPKRSLVPGMFARAVVAFGGTQRYLTLPQTSVTYNPYGTTVFIATQKNNEQGEALFTAQQTFIETGPTRGDQVAVLSGVKEGDLVITSGQMKLKNGSPVKIVDRDAPLNDPSPTPQEH</sequence>
<evidence type="ECO:0000313" key="7">
    <source>
        <dbReference type="Proteomes" id="UP000198982"/>
    </source>
</evidence>
<organism evidence="6 7">
    <name type="scientific">Pseudomonas saponiphila</name>
    <dbReference type="NCBI Taxonomy" id="556534"/>
    <lineage>
        <taxon>Bacteria</taxon>
        <taxon>Pseudomonadati</taxon>
        <taxon>Pseudomonadota</taxon>
        <taxon>Gammaproteobacteria</taxon>
        <taxon>Pseudomonadales</taxon>
        <taxon>Pseudomonadaceae</taxon>
        <taxon>Pseudomonas</taxon>
    </lineage>
</organism>
<evidence type="ECO:0000259" key="4">
    <source>
        <dbReference type="Pfam" id="PF25917"/>
    </source>
</evidence>
<feature type="transmembrane region" description="Helical" evidence="3">
    <location>
        <begin position="30"/>
        <end position="49"/>
    </location>
</feature>
<dbReference type="InterPro" id="IPR058792">
    <property type="entry name" value="Beta-barrel_RND_2"/>
</dbReference>
<dbReference type="Gene3D" id="2.40.50.100">
    <property type="match status" value="1"/>
</dbReference>
<protein>
    <submittedName>
        <fullName evidence="6">Membrane fusion protein, multidrug efflux system</fullName>
    </submittedName>
</protein>
<keyword evidence="3" id="KW-0812">Transmembrane</keyword>
<dbReference type="GO" id="GO:0015562">
    <property type="term" value="F:efflux transmembrane transporter activity"/>
    <property type="evidence" value="ECO:0007669"/>
    <property type="project" value="TreeGrafter"/>
</dbReference>
<evidence type="ECO:0000256" key="1">
    <source>
        <dbReference type="ARBA" id="ARBA00009477"/>
    </source>
</evidence>
<evidence type="ECO:0000313" key="6">
    <source>
        <dbReference type="EMBL" id="SEB83935.1"/>
    </source>
</evidence>
<dbReference type="Gene3D" id="2.40.30.170">
    <property type="match status" value="1"/>
</dbReference>
<feature type="domain" description="CusB-like beta-barrel" evidence="5">
    <location>
        <begin position="223"/>
        <end position="295"/>
    </location>
</feature>
<dbReference type="Pfam" id="PF25917">
    <property type="entry name" value="BSH_RND"/>
    <property type="match status" value="1"/>
</dbReference>
<dbReference type="FunFam" id="2.40.30.170:FF:000010">
    <property type="entry name" value="Efflux RND transporter periplasmic adaptor subunit"/>
    <property type="match status" value="1"/>
</dbReference>
<keyword evidence="2" id="KW-0175">Coiled coil</keyword>
<dbReference type="AlphaFoldDB" id="A0A1H4MN45"/>